<dbReference type="InterPro" id="IPR016747">
    <property type="entry name" value="Phosphotransbutyrylase"/>
</dbReference>
<dbReference type="InterPro" id="IPR006976">
    <property type="entry name" value="VanZ-like"/>
</dbReference>
<keyword evidence="1" id="KW-0472">Membrane</keyword>
<dbReference type="OrthoDB" id="291892at2"/>
<evidence type="ECO:0000259" key="2">
    <source>
        <dbReference type="Pfam" id="PF04892"/>
    </source>
</evidence>
<feature type="transmembrane region" description="Helical" evidence="1">
    <location>
        <begin position="143"/>
        <end position="164"/>
    </location>
</feature>
<dbReference type="STRING" id="940190.MPTP_1719"/>
<dbReference type="NCBIfam" id="NF037970">
    <property type="entry name" value="vanZ_1"/>
    <property type="match status" value="1"/>
</dbReference>
<accession>F3YCB6</accession>
<feature type="transmembrane region" description="Helical" evidence="1">
    <location>
        <begin position="9"/>
        <end position="27"/>
    </location>
</feature>
<evidence type="ECO:0000313" key="4">
    <source>
        <dbReference type="Proteomes" id="UP000008456"/>
    </source>
</evidence>
<dbReference type="PIRSF" id="PIRSF019083">
    <property type="entry name" value="UCP019083_VanZ"/>
    <property type="match status" value="1"/>
</dbReference>
<dbReference type="AlphaFoldDB" id="F3YCB6"/>
<dbReference type="Proteomes" id="UP000008456">
    <property type="component" value="Chromosome"/>
</dbReference>
<proteinExistence type="predicted"/>
<protein>
    <recommendedName>
        <fullName evidence="2">VanZ-like domain-containing protein</fullName>
    </recommendedName>
</protein>
<gene>
    <name evidence="3" type="ordered locus">MPTP_1719</name>
</gene>
<keyword evidence="1" id="KW-1133">Transmembrane helix</keyword>
<dbReference type="Pfam" id="PF04892">
    <property type="entry name" value="VanZ"/>
    <property type="match status" value="1"/>
</dbReference>
<name>F3YCB6_MELPT</name>
<feature type="domain" description="VanZ-like" evidence="2">
    <location>
        <begin position="13"/>
        <end position="154"/>
    </location>
</feature>
<reference key="2">
    <citation type="submission" date="2011-04" db="EMBL/GenBank/DDBJ databases">
        <title>Whole genome sequence of Melissococcus plutonius ATCC 35311.</title>
        <authorList>
            <person name="Okumura K."/>
            <person name="Arai R."/>
            <person name="Osaki M."/>
            <person name="Okura M."/>
            <person name="Kirikae T."/>
            <person name="Takamatsu D."/>
            <person name="Akiyama T."/>
        </authorList>
    </citation>
    <scope>NUCLEOTIDE SEQUENCE</scope>
    <source>
        <strain>ATCC 35311</strain>
    </source>
</reference>
<evidence type="ECO:0000256" key="1">
    <source>
        <dbReference type="SAM" id="Phobius"/>
    </source>
</evidence>
<sequence>MKKLEKNSHLYLMIAFIVMALLFYSSSQTYTQQSLVSPLDHLLKHHPFEKQLQGICFQYDENEVSIQAKGYIKFIEFFIRKGAHYGLYFILGGSWFLGLLPKIKSILLTGIISWLSATGYAGLDEFHQMITGDRTPSFQDVMLDSIGALTAVAIGCHRSMLFFFKGKQIKSRII</sequence>
<feature type="transmembrane region" description="Helical" evidence="1">
    <location>
        <begin position="82"/>
        <end position="99"/>
    </location>
</feature>
<keyword evidence="1" id="KW-0812">Transmembrane</keyword>
<evidence type="ECO:0000313" key="3">
    <source>
        <dbReference type="EMBL" id="BAK22144.1"/>
    </source>
</evidence>
<reference evidence="3 4" key="1">
    <citation type="journal article" date="2011" name="J. Bacteriol.">
        <title>Complete genome sequence of Melissococcus plutonius ATCC 35311.</title>
        <authorList>
            <person name="Okumura K."/>
            <person name="Arai R."/>
            <person name="Okura M."/>
            <person name="Kirikae T."/>
            <person name="Takamatsu D."/>
            <person name="Osaki M."/>
            <person name="Miyoshi-Akiyama T."/>
        </authorList>
    </citation>
    <scope>NUCLEOTIDE SEQUENCE [LARGE SCALE GENOMIC DNA]</scope>
    <source>
        <strain evidence="4">ATCC 35311 / CIP 104052 / LMG 20360 / NCIMB 702443</strain>
    </source>
</reference>
<keyword evidence="4" id="KW-1185">Reference proteome</keyword>
<dbReference type="HOGENOM" id="CLU_096028_1_0_9"/>
<dbReference type="KEGG" id="mps:MPTP_1719"/>
<dbReference type="EMBL" id="AP012200">
    <property type="protein sequence ID" value="BAK22144.1"/>
    <property type="molecule type" value="Genomic_DNA"/>
</dbReference>
<organism evidence="3 4">
    <name type="scientific">Melissococcus plutonius (strain ATCC 35311 / DSM 29964 / CIP 104052 / LMG 20360 / NCIMB 702443)</name>
    <dbReference type="NCBI Taxonomy" id="940190"/>
    <lineage>
        <taxon>Bacteria</taxon>
        <taxon>Bacillati</taxon>
        <taxon>Bacillota</taxon>
        <taxon>Bacilli</taxon>
        <taxon>Lactobacillales</taxon>
        <taxon>Enterococcaceae</taxon>
        <taxon>Melissococcus</taxon>
    </lineage>
</organism>
<dbReference type="RefSeq" id="WP_013774580.1">
    <property type="nucleotide sequence ID" value="NC_015516.1"/>
</dbReference>
<feature type="transmembrane region" description="Helical" evidence="1">
    <location>
        <begin position="106"/>
        <end position="123"/>
    </location>
</feature>